<evidence type="ECO:0000313" key="6">
    <source>
        <dbReference type="EMBL" id="KAA9324047.1"/>
    </source>
</evidence>
<reference evidence="7 9" key="2">
    <citation type="submission" date="2024-04" db="EMBL/GenBank/DDBJ databases">
        <title>Three lactobacilli isolated from voided urine samples from females with type 2 diabetes.</title>
        <authorList>
            <person name="Kula A."/>
            <person name="Stegman N."/>
            <person name="Putonti C."/>
        </authorList>
    </citation>
    <scope>NUCLEOTIDE SEQUENCE [LARGE SCALE GENOMIC DNA]</scope>
    <source>
        <strain evidence="7 9">1855</strain>
    </source>
</reference>
<evidence type="ECO:0000313" key="7">
    <source>
        <dbReference type="EMBL" id="MEL0565372.1"/>
    </source>
</evidence>
<dbReference type="Pfam" id="PF00005">
    <property type="entry name" value="ABC_tran"/>
    <property type="match status" value="1"/>
</dbReference>
<dbReference type="PANTHER" id="PTHR42734">
    <property type="entry name" value="METAL TRANSPORT SYSTEM ATP-BINDING PROTEIN TM_0124-RELATED"/>
    <property type="match status" value="1"/>
</dbReference>
<dbReference type="GO" id="GO:0005524">
    <property type="term" value="F:ATP binding"/>
    <property type="evidence" value="ECO:0007669"/>
    <property type="project" value="UniProtKB-KW"/>
</dbReference>
<dbReference type="OrthoDB" id="9806726at2"/>
<dbReference type="AlphaFoldDB" id="A0A5N1IJE2"/>
<proteinExistence type="inferred from homology"/>
<evidence type="ECO:0000256" key="2">
    <source>
        <dbReference type="ARBA" id="ARBA00022448"/>
    </source>
</evidence>
<dbReference type="GeneID" id="31743599"/>
<keyword evidence="4 6" id="KW-0067">ATP-binding</keyword>
<evidence type="ECO:0000256" key="4">
    <source>
        <dbReference type="ARBA" id="ARBA00022840"/>
    </source>
</evidence>
<keyword evidence="2" id="KW-0813">Transport</keyword>
<name>A0A5N1IJE2_LACJE</name>
<evidence type="ECO:0000313" key="9">
    <source>
        <dbReference type="Proteomes" id="UP001385848"/>
    </source>
</evidence>
<gene>
    <name evidence="7" type="ORF">AAC431_05460</name>
    <name evidence="6" type="ORF">F6H94_01505</name>
</gene>
<sequence>MGEVLTVENLTMQFDDQTVFKKLNFTLKKGSMTALLGPNGAGKTTLIRILMNMLTATNGTFKFSQNTKIGYVPQFRNIDIDYPLSIRAFIELNTPLFKSASIKKRVDNILRETNLLEIQNTRMGEASGGQKQRAYLAQALLDEPNFIILDEATASLDPVAKEELMTLIKHLNEKHGLTVLFTTHDIPLAKKYMKDYLLFKDKKLEHNKISQLTKEAYE</sequence>
<keyword evidence="3" id="KW-0547">Nucleotide-binding</keyword>
<dbReference type="InterPro" id="IPR027417">
    <property type="entry name" value="P-loop_NTPase"/>
</dbReference>
<feature type="domain" description="ABC transporter" evidence="5">
    <location>
        <begin position="5"/>
        <end position="217"/>
    </location>
</feature>
<organism evidence="6 8">
    <name type="scientific">Lactobacillus jensenii</name>
    <dbReference type="NCBI Taxonomy" id="109790"/>
    <lineage>
        <taxon>Bacteria</taxon>
        <taxon>Bacillati</taxon>
        <taxon>Bacillota</taxon>
        <taxon>Bacilli</taxon>
        <taxon>Lactobacillales</taxon>
        <taxon>Lactobacillaceae</taxon>
        <taxon>Lactobacillus</taxon>
    </lineage>
</organism>
<dbReference type="Gene3D" id="3.40.50.300">
    <property type="entry name" value="P-loop containing nucleotide triphosphate hydrolases"/>
    <property type="match status" value="1"/>
</dbReference>
<dbReference type="PROSITE" id="PS50893">
    <property type="entry name" value="ABC_TRANSPORTER_2"/>
    <property type="match status" value="1"/>
</dbReference>
<dbReference type="EMBL" id="JBBVUL010000009">
    <property type="protein sequence ID" value="MEL0565372.1"/>
    <property type="molecule type" value="Genomic_DNA"/>
</dbReference>
<dbReference type="InterPro" id="IPR003439">
    <property type="entry name" value="ABC_transporter-like_ATP-bd"/>
</dbReference>
<dbReference type="RefSeq" id="WP_006585608.1">
    <property type="nucleotide sequence ID" value="NZ_CATOUV010000001.1"/>
</dbReference>
<reference evidence="6 8" key="1">
    <citation type="submission" date="2019-09" db="EMBL/GenBank/DDBJ databases">
        <title>Draft genome sequence assemblies of isolates from the urinary tract.</title>
        <authorList>
            <person name="Mores C.R."/>
            <person name="Putonti C."/>
            <person name="Wolfe A.J."/>
        </authorList>
    </citation>
    <scope>NUCLEOTIDE SEQUENCE [LARGE SCALE GENOMIC DNA]</scope>
    <source>
        <strain evidence="6 8">UMB246</strain>
    </source>
</reference>
<dbReference type="EMBL" id="VYWW01000004">
    <property type="protein sequence ID" value="KAA9324047.1"/>
    <property type="molecule type" value="Genomic_DNA"/>
</dbReference>
<keyword evidence="9" id="KW-1185">Reference proteome</keyword>
<dbReference type="InterPro" id="IPR050153">
    <property type="entry name" value="Metal_Ion_Import_ABC"/>
</dbReference>
<dbReference type="Proteomes" id="UP000327236">
    <property type="component" value="Unassembled WGS sequence"/>
</dbReference>
<dbReference type="Proteomes" id="UP001385848">
    <property type="component" value="Unassembled WGS sequence"/>
</dbReference>
<accession>A0A5N1IJE2</accession>
<evidence type="ECO:0000259" key="5">
    <source>
        <dbReference type="PROSITE" id="PS50893"/>
    </source>
</evidence>
<dbReference type="InterPro" id="IPR003593">
    <property type="entry name" value="AAA+_ATPase"/>
</dbReference>
<dbReference type="GO" id="GO:0016887">
    <property type="term" value="F:ATP hydrolysis activity"/>
    <property type="evidence" value="ECO:0007669"/>
    <property type="project" value="InterPro"/>
</dbReference>
<comment type="similarity">
    <text evidence="1">Belongs to the ABC transporter superfamily.</text>
</comment>
<dbReference type="KEGG" id="lje:BUE77_07685"/>
<comment type="caution">
    <text evidence="6">The sequence shown here is derived from an EMBL/GenBank/DDBJ whole genome shotgun (WGS) entry which is preliminary data.</text>
</comment>
<dbReference type="PANTHER" id="PTHR42734:SF17">
    <property type="entry name" value="METAL TRANSPORT SYSTEM ATP-BINDING PROTEIN TM_0124-RELATED"/>
    <property type="match status" value="1"/>
</dbReference>
<evidence type="ECO:0000256" key="3">
    <source>
        <dbReference type="ARBA" id="ARBA00022741"/>
    </source>
</evidence>
<protein>
    <submittedName>
        <fullName evidence="6">ATP-binding cassette domain-containing protein</fullName>
    </submittedName>
</protein>
<evidence type="ECO:0000313" key="8">
    <source>
        <dbReference type="Proteomes" id="UP000327236"/>
    </source>
</evidence>
<dbReference type="SUPFAM" id="SSF52540">
    <property type="entry name" value="P-loop containing nucleoside triphosphate hydrolases"/>
    <property type="match status" value="1"/>
</dbReference>
<dbReference type="SMART" id="SM00382">
    <property type="entry name" value="AAA"/>
    <property type="match status" value="1"/>
</dbReference>
<evidence type="ECO:0000256" key="1">
    <source>
        <dbReference type="ARBA" id="ARBA00005417"/>
    </source>
</evidence>